<gene>
    <name evidence="2" type="ORF">SAMN06295920_104233</name>
</gene>
<protein>
    <recommendedName>
        <fullName evidence="4">Phospholipase D-like domain-containing protein</fullName>
    </recommendedName>
</protein>
<feature type="region of interest" description="Disordered" evidence="1">
    <location>
        <begin position="520"/>
        <end position="540"/>
    </location>
</feature>
<dbReference type="OrthoDB" id="369674at2"/>
<sequence length="617" mass="67111">MSGTIDNWPALSFLEGLRPGPDENVELALLASYSADLGSIGATLLALAGKDTDAGRGSPSDFADAVERLRGKVRIIVQRGRVAKMRRTPRIAAVLDQFVREVDFDEATHSWHPKAALVRTRDADGKTGWRLWIGSRNLTENVNRDIGLLLLSGEKGGAFIPGAEEVARALAERAGFKGVRPAALSAAVAKVAWRAPAGVRVERLRWSDGNGNLAVPVPPAGTDEVVVVSPFIDKTFLARQAPQGPKPTRRVLLTTMREIERIGPSLAAFDDLLALDAPDYPPGDPESDAELAVAASDRDPAADEEEELGRGLHAKLLFMRSGQKRRLWLGSANATMRAWTGRNAEVTAELVVTEPVERGLKALLGSARLVEAPLVEHAPDAAALEEEALERARAQVAARWAVQLGFDDEGARLAHRSDLHPGGPHPDEPDIALEVGTLYGDLVAWPRGQTTVPLGPIAPAERSEFVRLRVSRGGKGLSWLQRAPADPPFGEDRDRAAFVRFLGARGFLLWLAGLLADDGREGEGDWTSDELRNRGNPEMNPALDSALPTLEEMLAAWARDPEKFREIEQRVSQYLPAVLEEARQEDPQTGDMLRRFDDLWGKLRSGLGVAEIKGKRR</sequence>
<dbReference type="RefSeq" id="WP_079648132.1">
    <property type="nucleotide sequence ID" value="NZ_FUYM01000004.1"/>
</dbReference>
<organism evidence="2 3">
    <name type="scientific">Rhizorhabdus histidinilytica</name>
    <dbReference type="NCBI Taxonomy" id="439228"/>
    <lineage>
        <taxon>Bacteria</taxon>
        <taxon>Pseudomonadati</taxon>
        <taxon>Pseudomonadota</taxon>
        <taxon>Alphaproteobacteria</taxon>
        <taxon>Sphingomonadales</taxon>
        <taxon>Sphingomonadaceae</taxon>
        <taxon>Rhizorhabdus</taxon>
    </lineage>
</organism>
<dbReference type="AlphaFoldDB" id="A0A1T5CQX8"/>
<evidence type="ECO:0008006" key="4">
    <source>
        <dbReference type="Google" id="ProtNLM"/>
    </source>
</evidence>
<evidence type="ECO:0000313" key="3">
    <source>
        <dbReference type="Proteomes" id="UP000189818"/>
    </source>
</evidence>
<evidence type="ECO:0000256" key="1">
    <source>
        <dbReference type="SAM" id="MobiDB-lite"/>
    </source>
</evidence>
<evidence type="ECO:0000313" key="2">
    <source>
        <dbReference type="EMBL" id="SKB61872.1"/>
    </source>
</evidence>
<keyword evidence="3" id="KW-1185">Reference proteome</keyword>
<feature type="region of interest" description="Disordered" evidence="1">
    <location>
        <begin position="278"/>
        <end position="303"/>
    </location>
</feature>
<dbReference type="Proteomes" id="UP000189818">
    <property type="component" value="Unassembled WGS sequence"/>
</dbReference>
<feature type="compositionally biased region" description="Basic and acidic residues" evidence="1">
    <location>
        <begin position="520"/>
        <end position="535"/>
    </location>
</feature>
<dbReference type="EMBL" id="FUYM01000004">
    <property type="protein sequence ID" value="SKB61872.1"/>
    <property type="molecule type" value="Genomic_DNA"/>
</dbReference>
<accession>A0A1T5CQX8</accession>
<dbReference type="CDD" id="cd09176">
    <property type="entry name" value="PLDc_unchar6"/>
    <property type="match status" value="1"/>
</dbReference>
<dbReference type="STRING" id="439228.SAMN06295920_104233"/>
<proteinExistence type="predicted"/>
<name>A0A1T5CQX8_9SPHN</name>
<dbReference type="InterPro" id="IPR059166">
    <property type="entry name" value="PLD-like_cat"/>
</dbReference>
<reference evidence="3" key="1">
    <citation type="submission" date="2017-02" db="EMBL/GenBank/DDBJ databases">
        <authorList>
            <person name="Varghese N."/>
            <person name="Submissions S."/>
        </authorList>
    </citation>
    <scope>NUCLEOTIDE SEQUENCE [LARGE SCALE GENOMIC DNA]</scope>
    <source>
        <strain evidence="3">UM2</strain>
    </source>
</reference>